<feature type="chain" id="PRO_5012635196" evidence="3">
    <location>
        <begin position="27"/>
        <end position="251"/>
    </location>
</feature>
<evidence type="ECO:0000256" key="2">
    <source>
        <dbReference type="ARBA" id="ARBA00022729"/>
    </source>
</evidence>
<accession>A0A1M4XT32</accession>
<dbReference type="PANTHER" id="PTHR30035:SF3">
    <property type="entry name" value="INTERMEMBRANE PHOSPHOLIPID TRANSPORT SYSTEM LIPOPROTEIN MLAA"/>
    <property type="match status" value="1"/>
</dbReference>
<dbReference type="AlphaFoldDB" id="A0A1M4XT32"/>
<dbReference type="PRINTS" id="PR01805">
    <property type="entry name" value="VACJLIPOPROT"/>
</dbReference>
<dbReference type="RefSeq" id="WP_072956716.1">
    <property type="nucleotide sequence ID" value="NZ_FQUH01000004.1"/>
</dbReference>
<gene>
    <name evidence="4" type="ORF">SAMN02745781_01161</name>
</gene>
<evidence type="ECO:0000256" key="3">
    <source>
        <dbReference type="SAM" id="SignalP"/>
    </source>
</evidence>
<sequence length="251" mass="28235">MNDRIKRLCLGFILLVLIGCSTTDHVDPQDPNASVNDPLESVNRSFWTLNYDYLDPYVIRPVSLAYVDHVPNPIRRAIANFFSNLDEPSSMVNNLLMGNGRQALDHFNRFWLNTTFGLFGLIDLASEAGITKADQKGFGDALGHYGVGNGPYLMVPAAGPYTPRAATDLVDETYAPLSYLNIWGSVSKFIFEGMESRAALVNQESMLKDSPDPYALTREIYLQHQDFKAEIEKKETYDPDQEALFDQYMSE</sequence>
<dbReference type="InterPro" id="IPR007428">
    <property type="entry name" value="MlaA"/>
</dbReference>
<keyword evidence="5" id="KW-1185">Reference proteome</keyword>
<dbReference type="GO" id="GO:0120010">
    <property type="term" value="P:intermembrane phospholipid transfer"/>
    <property type="evidence" value="ECO:0007669"/>
    <property type="project" value="TreeGrafter"/>
</dbReference>
<keyword evidence="2 3" id="KW-0732">Signal</keyword>
<dbReference type="PROSITE" id="PS51257">
    <property type="entry name" value="PROKAR_LIPOPROTEIN"/>
    <property type="match status" value="1"/>
</dbReference>
<keyword evidence="4" id="KW-0449">Lipoprotein</keyword>
<evidence type="ECO:0000313" key="4">
    <source>
        <dbReference type="EMBL" id="SHE96598.1"/>
    </source>
</evidence>
<comment type="similarity">
    <text evidence="1">Belongs to the MlaA family.</text>
</comment>
<dbReference type="EMBL" id="FQUH01000004">
    <property type="protein sequence ID" value="SHE96598.1"/>
    <property type="molecule type" value="Genomic_DNA"/>
</dbReference>
<reference evidence="5" key="1">
    <citation type="submission" date="2016-11" db="EMBL/GenBank/DDBJ databases">
        <authorList>
            <person name="Varghese N."/>
            <person name="Submissions S."/>
        </authorList>
    </citation>
    <scope>NUCLEOTIDE SEQUENCE [LARGE SCALE GENOMIC DNA]</scope>
    <source>
        <strain evidence="5">DSM 21264</strain>
    </source>
</reference>
<organism evidence="4 5">
    <name type="scientific">Vibrio gazogenes DSM 21264 = NBRC 103151</name>
    <dbReference type="NCBI Taxonomy" id="1123492"/>
    <lineage>
        <taxon>Bacteria</taxon>
        <taxon>Pseudomonadati</taxon>
        <taxon>Pseudomonadota</taxon>
        <taxon>Gammaproteobacteria</taxon>
        <taxon>Vibrionales</taxon>
        <taxon>Vibrionaceae</taxon>
        <taxon>Vibrio</taxon>
    </lineage>
</organism>
<dbReference type="PANTHER" id="PTHR30035">
    <property type="entry name" value="LIPOPROTEIN VACJ-RELATED"/>
    <property type="match status" value="1"/>
</dbReference>
<evidence type="ECO:0000313" key="5">
    <source>
        <dbReference type="Proteomes" id="UP000184159"/>
    </source>
</evidence>
<proteinExistence type="inferred from homology"/>
<protein>
    <submittedName>
        <fullName evidence="4">Phospholipid-binding lipoprotein MlaA</fullName>
    </submittedName>
</protein>
<name>A0A1M4XT32_VIBGA</name>
<feature type="signal peptide" evidence="3">
    <location>
        <begin position="1"/>
        <end position="26"/>
    </location>
</feature>
<dbReference type="Pfam" id="PF04333">
    <property type="entry name" value="MlaA"/>
    <property type="match status" value="1"/>
</dbReference>
<dbReference type="GO" id="GO:0016020">
    <property type="term" value="C:membrane"/>
    <property type="evidence" value="ECO:0007669"/>
    <property type="project" value="InterPro"/>
</dbReference>
<evidence type="ECO:0000256" key="1">
    <source>
        <dbReference type="ARBA" id="ARBA00010634"/>
    </source>
</evidence>
<dbReference type="Proteomes" id="UP000184159">
    <property type="component" value="Unassembled WGS sequence"/>
</dbReference>